<dbReference type="PANTHER" id="PTHR11138:SF5">
    <property type="entry name" value="METHIONYL-TRNA FORMYLTRANSFERASE, MITOCHONDRIAL"/>
    <property type="match status" value="1"/>
</dbReference>
<dbReference type="InterPro" id="IPR036477">
    <property type="entry name" value="Formyl_transf_N_sf"/>
</dbReference>
<protein>
    <recommendedName>
        <fullName evidence="1">Formyl transferase N-terminal domain-containing protein</fullName>
    </recommendedName>
</protein>
<feature type="domain" description="Formyl transferase N-terminal" evidence="1">
    <location>
        <begin position="106"/>
        <end position="209"/>
    </location>
</feature>
<sequence length="267" mass="28947">MKKIALLTSPSFASAEAIWRIVDAHANHIAVIGLSDPLRDPLGAGGRRTRKILLKSHFLLAPYLLINFVLPRIGALARRILKSRRSLRALCCAKGLPLLGIDNVNAPDLIARLQSFGVDAVLLCHFDQIVDEHFLAAFPEGVVNVHPSLLPLYRGACPTLHALTADQPRFGVTLHEVVPEIDCGPILAQEALDLPNDTSAAEAARRLHLAAVPLVASWMNDECGRARSQDGAIYCYWPDAGMIKAMHAKGRRAVCCADILAAMRAPL</sequence>
<dbReference type="EMBL" id="WNKS01000001">
    <property type="protein sequence ID" value="MTV29529.1"/>
    <property type="molecule type" value="Genomic_DNA"/>
</dbReference>
<dbReference type="RefSeq" id="WP_155444196.1">
    <property type="nucleotide sequence ID" value="NZ_JAOQNR010000001.1"/>
</dbReference>
<comment type="caution">
    <text evidence="2">The sequence shown here is derived from an EMBL/GenBank/DDBJ whole genome shotgun (WGS) entry which is preliminary data.</text>
</comment>
<accession>A0A6N8DH21</accession>
<dbReference type="Proteomes" id="UP000439113">
    <property type="component" value="Unassembled WGS sequence"/>
</dbReference>
<dbReference type="InterPro" id="IPR002376">
    <property type="entry name" value="Formyl_transf_N"/>
</dbReference>
<dbReference type="Gene3D" id="3.40.50.12230">
    <property type="match status" value="1"/>
</dbReference>
<reference evidence="2 3" key="1">
    <citation type="submission" date="2019-11" db="EMBL/GenBank/DDBJ databases">
        <title>Whole-genome sequence of a Rhodoblastus acidophilus DSM 142.</title>
        <authorList>
            <person name="Kyndt J.A."/>
            <person name="Meyer T.E."/>
        </authorList>
    </citation>
    <scope>NUCLEOTIDE SEQUENCE [LARGE SCALE GENOMIC DNA]</scope>
    <source>
        <strain evidence="2 3">DSM 142</strain>
    </source>
</reference>
<organism evidence="2 3">
    <name type="scientific">Rhodoblastus acidophilus</name>
    <name type="common">Rhodopseudomonas acidophila</name>
    <dbReference type="NCBI Taxonomy" id="1074"/>
    <lineage>
        <taxon>Bacteria</taxon>
        <taxon>Pseudomonadati</taxon>
        <taxon>Pseudomonadota</taxon>
        <taxon>Alphaproteobacteria</taxon>
        <taxon>Hyphomicrobiales</taxon>
        <taxon>Rhodoblastaceae</taxon>
        <taxon>Rhodoblastus</taxon>
    </lineage>
</organism>
<name>A0A6N8DH21_RHOAC</name>
<dbReference type="Pfam" id="PF00551">
    <property type="entry name" value="Formyl_trans_N"/>
    <property type="match status" value="1"/>
</dbReference>
<evidence type="ECO:0000313" key="2">
    <source>
        <dbReference type="EMBL" id="MTV29529.1"/>
    </source>
</evidence>
<dbReference type="SUPFAM" id="SSF53328">
    <property type="entry name" value="Formyltransferase"/>
    <property type="match status" value="1"/>
</dbReference>
<dbReference type="PANTHER" id="PTHR11138">
    <property type="entry name" value="METHIONYL-TRNA FORMYLTRANSFERASE"/>
    <property type="match status" value="1"/>
</dbReference>
<gene>
    <name evidence="2" type="ORF">GJ654_00825</name>
</gene>
<evidence type="ECO:0000313" key="3">
    <source>
        <dbReference type="Proteomes" id="UP000439113"/>
    </source>
</evidence>
<dbReference type="OrthoDB" id="5355061at2"/>
<dbReference type="CDD" id="cd08369">
    <property type="entry name" value="FMT_core"/>
    <property type="match status" value="1"/>
</dbReference>
<dbReference type="GO" id="GO:0004479">
    <property type="term" value="F:methionyl-tRNA formyltransferase activity"/>
    <property type="evidence" value="ECO:0007669"/>
    <property type="project" value="TreeGrafter"/>
</dbReference>
<proteinExistence type="predicted"/>
<dbReference type="AlphaFoldDB" id="A0A6N8DH21"/>
<evidence type="ECO:0000259" key="1">
    <source>
        <dbReference type="Pfam" id="PF00551"/>
    </source>
</evidence>